<evidence type="ECO:0000256" key="1">
    <source>
        <dbReference type="SAM" id="Phobius"/>
    </source>
</evidence>
<accession>A0A7W7FTJ0</accession>
<keyword evidence="1" id="KW-0812">Transmembrane</keyword>
<name>A0A7W7FTJ0_9PSEU</name>
<gene>
    <name evidence="2" type="ORF">HNR67_003163</name>
</gene>
<keyword evidence="1" id="KW-1133">Transmembrane helix</keyword>
<sequence length="94" mass="9260">MDETRRTKRSDSLLPAAGVLLACCVAGAVGLSPAFGLLVAVAVALGGLVVGGVALALLDRVAVRRPVPTGVAAALLGLLVAALAGQLLLWAALH</sequence>
<keyword evidence="3" id="KW-1185">Reference proteome</keyword>
<protein>
    <submittedName>
        <fullName evidence="2">Uncharacterized protein</fullName>
    </submittedName>
</protein>
<feature type="transmembrane region" description="Helical" evidence="1">
    <location>
        <begin position="12"/>
        <end position="31"/>
    </location>
</feature>
<keyword evidence="1" id="KW-0472">Membrane</keyword>
<evidence type="ECO:0000313" key="3">
    <source>
        <dbReference type="Proteomes" id="UP000533598"/>
    </source>
</evidence>
<dbReference type="AlphaFoldDB" id="A0A7W7FTJ0"/>
<feature type="transmembrane region" description="Helical" evidence="1">
    <location>
        <begin position="70"/>
        <end position="93"/>
    </location>
</feature>
<reference evidence="2 3" key="1">
    <citation type="submission" date="2020-08" db="EMBL/GenBank/DDBJ databases">
        <title>Sequencing the genomes of 1000 actinobacteria strains.</title>
        <authorList>
            <person name="Klenk H.-P."/>
        </authorList>
    </citation>
    <scope>NUCLEOTIDE SEQUENCE [LARGE SCALE GENOMIC DNA]</scope>
    <source>
        <strain evidence="2 3">DSM 44230</strain>
    </source>
</reference>
<dbReference type="EMBL" id="JACHMH010000001">
    <property type="protein sequence ID" value="MBB4677045.1"/>
    <property type="molecule type" value="Genomic_DNA"/>
</dbReference>
<comment type="caution">
    <text evidence="2">The sequence shown here is derived from an EMBL/GenBank/DDBJ whole genome shotgun (WGS) entry which is preliminary data.</text>
</comment>
<dbReference type="RefSeq" id="WP_185002913.1">
    <property type="nucleotide sequence ID" value="NZ_BAAAUI010000002.1"/>
</dbReference>
<evidence type="ECO:0000313" key="2">
    <source>
        <dbReference type="EMBL" id="MBB4677045.1"/>
    </source>
</evidence>
<dbReference type="PROSITE" id="PS51257">
    <property type="entry name" value="PROKAR_LIPOPROTEIN"/>
    <property type="match status" value="1"/>
</dbReference>
<dbReference type="Proteomes" id="UP000533598">
    <property type="component" value="Unassembled WGS sequence"/>
</dbReference>
<proteinExistence type="predicted"/>
<organism evidence="2 3">
    <name type="scientific">Crossiella cryophila</name>
    <dbReference type="NCBI Taxonomy" id="43355"/>
    <lineage>
        <taxon>Bacteria</taxon>
        <taxon>Bacillati</taxon>
        <taxon>Actinomycetota</taxon>
        <taxon>Actinomycetes</taxon>
        <taxon>Pseudonocardiales</taxon>
        <taxon>Pseudonocardiaceae</taxon>
        <taxon>Crossiella</taxon>
    </lineage>
</organism>
<feature type="transmembrane region" description="Helical" evidence="1">
    <location>
        <begin position="37"/>
        <end position="58"/>
    </location>
</feature>